<dbReference type="Pfam" id="PF04614">
    <property type="entry name" value="Pex19"/>
    <property type="match status" value="1"/>
</dbReference>
<reference evidence="4 5" key="1">
    <citation type="submission" date="2019-01" db="EMBL/GenBank/DDBJ databases">
        <title>A draft genome assembly of the solar-powered sea slug Elysia chlorotica.</title>
        <authorList>
            <person name="Cai H."/>
            <person name="Li Q."/>
            <person name="Fang X."/>
            <person name="Li J."/>
            <person name="Curtis N.E."/>
            <person name="Altenburger A."/>
            <person name="Shibata T."/>
            <person name="Feng M."/>
            <person name="Maeda T."/>
            <person name="Schwartz J.A."/>
            <person name="Shigenobu S."/>
            <person name="Lundholm N."/>
            <person name="Nishiyama T."/>
            <person name="Yang H."/>
            <person name="Hasebe M."/>
            <person name="Li S."/>
            <person name="Pierce S.K."/>
            <person name="Wang J."/>
        </authorList>
    </citation>
    <scope>NUCLEOTIDE SEQUENCE [LARGE SCALE GENOMIC DNA]</scope>
    <source>
        <strain evidence="4">EC2010</strain>
        <tissue evidence="4">Whole organism of an adult</tissue>
    </source>
</reference>
<evidence type="ECO:0000313" key="4">
    <source>
        <dbReference type="EMBL" id="RUS69510.1"/>
    </source>
</evidence>
<accession>A0A3S1AX22</accession>
<feature type="compositionally biased region" description="Acidic residues" evidence="3">
    <location>
        <begin position="127"/>
        <end position="140"/>
    </location>
</feature>
<gene>
    <name evidence="4" type="ORF">EGW08_022727</name>
</gene>
<dbReference type="Gene3D" id="1.20.120.900">
    <property type="entry name" value="Pex19, mPTS binding domain"/>
    <property type="match status" value="1"/>
</dbReference>
<sequence length="288" mass="32181">MATGGGEEEVVLRKPKNVFEASDRQKELEKDAVAGEDGKKRVKWSESTDLREKLKVYRRSQLDIPLNYQHIALEEAREKAGVQKWRDSLQNGIDLADVDDRRPSINNLSLAAAQQLSLRARHHNDGDDGDGDDGDNGDDDGGSHDQGSEECDEELERNLLIIKSKTTKFTIQPAYTAAIKTYKEWLSSSKNTKELPDEKVSAMKGQLKLYQKVVKVYQDWGDQADDNSGHFDQISSLLQEASDLGPPPLPVAHTISDQLADPDNVKKQVDTYNRLVHEMLNAREGLGT</sequence>
<dbReference type="InterPro" id="IPR006708">
    <property type="entry name" value="Pex19"/>
</dbReference>
<comment type="similarity">
    <text evidence="1">Belongs to the peroxin-19 family.</text>
</comment>
<dbReference type="OrthoDB" id="6134484at2759"/>
<name>A0A3S1AX22_ELYCH</name>
<evidence type="ECO:0000256" key="1">
    <source>
        <dbReference type="ARBA" id="ARBA00006326"/>
    </source>
</evidence>
<dbReference type="Proteomes" id="UP000271974">
    <property type="component" value="Unassembled WGS sequence"/>
</dbReference>
<evidence type="ECO:0000256" key="2">
    <source>
        <dbReference type="ARBA" id="ARBA00029688"/>
    </source>
</evidence>
<comment type="caution">
    <text evidence="4">The sequence shown here is derived from an EMBL/GenBank/DDBJ whole genome shotgun (WGS) entry which is preliminary data.</text>
</comment>
<keyword evidence="5" id="KW-1185">Reference proteome</keyword>
<protein>
    <recommendedName>
        <fullName evidence="2">Peroxin-19</fullName>
    </recommendedName>
</protein>
<dbReference type="AlphaFoldDB" id="A0A3S1AX22"/>
<dbReference type="InterPro" id="IPR038322">
    <property type="entry name" value="Pex19_C_sf"/>
</dbReference>
<dbReference type="EMBL" id="RQTK01001659">
    <property type="protein sequence ID" value="RUS69510.1"/>
    <property type="molecule type" value="Genomic_DNA"/>
</dbReference>
<organism evidence="4 5">
    <name type="scientific">Elysia chlorotica</name>
    <name type="common">Eastern emerald elysia</name>
    <name type="synonym">Sea slug</name>
    <dbReference type="NCBI Taxonomy" id="188477"/>
    <lineage>
        <taxon>Eukaryota</taxon>
        <taxon>Metazoa</taxon>
        <taxon>Spiralia</taxon>
        <taxon>Lophotrochozoa</taxon>
        <taxon>Mollusca</taxon>
        <taxon>Gastropoda</taxon>
        <taxon>Heterobranchia</taxon>
        <taxon>Euthyneura</taxon>
        <taxon>Panpulmonata</taxon>
        <taxon>Sacoglossa</taxon>
        <taxon>Placobranchoidea</taxon>
        <taxon>Plakobranchidae</taxon>
        <taxon>Elysia</taxon>
    </lineage>
</organism>
<dbReference type="GO" id="GO:0005777">
    <property type="term" value="C:peroxisome"/>
    <property type="evidence" value="ECO:0007669"/>
    <property type="project" value="InterPro"/>
</dbReference>
<evidence type="ECO:0000313" key="5">
    <source>
        <dbReference type="Proteomes" id="UP000271974"/>
    </source>
</evidence>
<proteinExistence type="inferred from homology"/>
<evidence type="ECO:0000256" key="3">
    <source>
        <dbReference type="SAM" id="MobiDB-lite"/>
    </source>
</evidence>
<feature type="region of interest" description="Disordered" evidence="3">
    <location>
        <begin position="121"/>
        <end position="153"/>
    </location>
</feature>